<name>A0ACC3BP70_PYRYE</name>
<organism evidence="1 2">
    <name type="scientific">Pyropia yezoensis</name>
    <name type="common">Susabi-nori</name>
    <name type="synonym">Porphyra yezoensis</name>
    <dbReference type="NCBI Taxonomy" id="2788"/>
    <lineage>
        <taxon>Eukaryota</taxon>
        <taxon>Rhodophyta</taxon>
        <taxon>Bangiophyceae</taxon>
        <taxon>Bangiales</taxon>
        <taxon>Bangiaceae</taxon>
        <taxon>Pyropia</taxon>
    </lineage>
</organism>
<sequence>MFINVNNLVEAANGLDIGAQPATAVADRAVGYPRPGPGRKKGTALQVHESVRNAILVLLATSTYLNLTDLLEPEDVAQVDLAVLQELRQSHSKVTHQALRMKAWDLSRSVAVGVILKSDSDSAANDGNAVCEDGLGASDAPDGMATPGDAGTRQWDPKTDEAEPRHLNRAPGVRGAAAGSSRPNGKKQVPQSMRPRHMVPPRAAQVKRDLILRSLEDPTMVLLCTDTDVCPYCRIRRDAKLLRREVLVECGEGVATGVMYIWRCGECNVVVVIPAGRDRGIIFTSSSTAYSEVL</sequence>
<comment type="caution">
    <text evidence="1">The sequence shown here is derived from an EMBL/GenBank/DDBJ whole genome shotgun (WGS) entry which is preliminary data.</text>
</comment>
<keyword evidence="2" id="KW-1185">Reference proteome</keyword>
<proteinExistence type="predicted"/>
<evidence type="ECO:0000313" key="1">
    <source>
        <dbReference type="EMBL" id="KAK1859785.1"/>
    </source>
</evidence>
<accession>A0ACC3BP70</accession>
<dbReference type="EMBL" id="CM020618">
    <property type="protein sequence ID" value="KAK1859785.1"/>
    <property type="molecule type" value="Genomic_DNA"/>
</dbReference>
<protein>
    <submittedName>
        <fullName evidence="1">Uncharacterized protein</fullName>
    </submittedName>
</protein>
<evidence type="ECO:0000313" key="2">
    <source>
        <dbReference type="Proteomes" id="UP000798662"/>
    </source>
</evidence>
<dbReference type="Proteomes" id="UP000798662">
    <property type="component" value="Chromosome 1"/>
</dbReference>
<gene>
    <name evidence="1" type="ORF">I4F81_002379</name>
</gene>
<reference evidence="1" key="1">
    <citation type="submission" date="2019-11" db="EMBL/GenBank/DDBJ databases">
        <title>Nori genome reveals adaptations in red seaweeds to the harsh intertidal environment.</title>
        <authorList>
            <person name="Wang D."/>
            <person name="Mao Y."/>
        </authorList>
    </citation>
    <scope>NUCLEOTIDE SEQUENCE</scope>
    <source>
        <tissue evidence="1">Gametophyte</tissue>
    </source>
</reference>